<sequence>MKIYFWKKFRIKKVGENLSVLNQRTPFWKPFLLLLPSLLTITLMTIIPFILVIIDSFSVRVGFKAHDIGFGFENFKNIFNDIHFKIGVRNAFVYSIVSLPISLCISLLISTSITMLIKKWSRNFWQTVFFLPYVTSAIAVSITFFFIFKKEGGFVNIILKNLKLIDKPIPFLESGDYKSWKPFIVILLRGIWGSLAFQILILSTAMLSVNPQLYKSASIDGSYKFKQFFAITLPSIKRTISFLITMGLIGGIKVFPLSLFNNNELDALNNGGSSLMLYVYRFVKQGSFSTGAAASIMLFLIGVLVSFSLRKLVSITYIIGTKIGEKNVIRKIENQTLKTKPVFKI</sequence>
<dbReference type="EMBL" id="CP030103">
    <property type="protein sequence ID" value="AWX42875.1"/>
    <property type="molecule type" value="Genomic_DNA"/>
</dbReference>
<evidence type="ECO:0000313" key="8">
    <source>
        <dbReference type="EMBL" id="AWX42875.1"/>
    </source>
</evidence>
<dbReference type="KEGG" id="mclo:DK849_02275"/>
<proteinExistence type="inferred from homology"/>
<dbReference type="InterPro" id="IPR035906">
    <property type="entry name" value="MetI-like_sf"/>
</dbReference>
<dbReference type="Proteomes" id="UP000249865">
    <property type="component" value="Chromosome"/>
</dbReference>
<dbReference type="InterPro" id="IPR000515">
    <property type="entry name" value="MetI-like"/>
</dbReference>
<dbReference type="PANTHER" id="PTHR30193:SF37">
    <property type="entry name" value="INNER MEMBRANE ABC TRANSPORTER PERMEASE PROTEIN YCJO"/>
    <property type="match status" value="1"/>
</dbReference>
<reference evidence="9" key="1">
    <citation type="submission" date="2018-06" db="EMBL/GenBank/DDBJ databases">
        <title>Complete genome sequences of Mycoplasma anatis, M. anseris and M. cloacale type strains.</title>
        <authorList>
            <person name="Grozner D."/>
            <person name="Forro B."/>
            <person name="Sulyok K.M."/>
            <person name="Marton S."/>
            <person name="Kreizinger Z."/>
            <person name="Banyai K."/>
            <person name="Gyuranecz M."/>
        </authorList>
    </citation>
    <scope>NUCLEOTIDE SEQUENCE [LARGE SCALE GENOMIC DNA]</scope>
    <source>
        <strain evidence="9">NCTC 10199</strain>
    </source>
</reference>
<dbReference type="AlphaFoldDB" id="A0A2Z4LM87"/>
<dbReference type="GO" id="GO:0005886">
    <property type="term" value="C:plasma membrane"/>
    <property type="evidence" value="ECO:0007669"/>
    <property type="project" value="UniProtKB-SubCell"/>
</dbReference>
<gene>
    <name evidence="8" type="ORF">DK849_02275</name>
</gene>
<evidence type="ECO:0000256" key="5">
    <source>
        <dbReference type="ARBA" id="ARBA00022989"/>
    </source>
</evidence>
<dbReference type="OrthoDB" id="42615at2"/>
<dbReference type="Gene3D" id="1.10.3720.10">
    <property type="entry name" value="MetI-like"/>
    <property type="match status" value="1"/>
</dbReference>
<keyword evidence="3" id="KW-1003">Cell membrane</keyword>
<feature type="transmembrane region" description="Helical" evidence="7">
    <location>
        <begin position="31"/>
        <end position="54"/>
    </location>
</feature>
<keyword evidence="2 7" id="KW-0813">Transport</keyword>
<organism evidence="8 9">
    <name type="scientific">Metamycoplasma cloacale</name>
    <dbReference type="NCBI Taxonomy" id="92401"/>
    <lineage>
        <taxon>Bacteria</taxon>
        <taxon>Bacillati</taxon>
        <taxon>Mycoplasmatota</taxon>
        <taxon>Mycoplasmoidales</taxon>
        <taxon>Metamycoplasmataceae</taxon>
        <taxon>Metamycoplasma</taxon>
    </lineage>
</organism>
<accession>A0A2Z4LM87</accession>
<dbReference type="InterPro" id="IPR051393">
    <property type="entry name" value="ABC_transporter_permease"/>
</dbReference>
<keyword evidence="5 7" id="KW-1133">Transmembrane helix</keyword>
<evidence type="ECO:0000256" key="7">
    <source>
        <dbReference type="RuleBase" id="RU363032"/>
    </source>
</evidence>
<feature type="transmembrane region" description="Helical" evidence="7">
    <location>
        <begin position="288"/>
        <end position="309"/>
    </location>
</feature>
<evidence type="ECO:0000256" key="3">
    <source>
        <dbReference type="ARBA" id="ARBA00022475"/>
    </source>
</evidence>
<evidence type="ECO:0000313" key="9">
    <source>
        <dbReference type="Proteomes" id="UP000249865"/>
    </source>
</evidence>
<evidence type="ECO:0000256" key="6">
    <source>
        <dbReference type="ARBA" id="ARBA00023136"/>
    </source>
</evidence>
<dbReference type="RefSeq" id="WP_029330755.1">
    <property type="nucleotide sequence ID" value="NZ_CP030103.1"/>
</dbReference>
<comment type="subcellular location">
    <subcellularLocation>
        <location evidence="1 7">Cell membrane</location>
        <topology evidence="1 7">Multi-pass membrane protein</topology>
    </subcellularLocation>
</comment>
<feature type="transmembrane region" description="Helical" evidence="7">
    <location>
        <begin position="91"/>
        <end position="117"/>
    </location>
</feature>
<dbReference type="Pfam" id="PF00528">
    <property type="entry name" value="BPD_transp_1"/>
    <property type="match status" value="1"/>
</dbReference>
<evidence type="ECO:0000256" key="4">
    <source>
        <dbReference type="ARBA" id="ARBA00022692"/>
    </source>
</evidence>
<evidence type="ECO:0000256" key="1">
    <source>
        <dbReference type="ARBA" id="ARBA00004651"/>
    </source>
</evidence>
<dbReference type="CDD" id="cd06261">
    <property type="entry name" value="TM_PBP2"/>
    <property type="match status" value="1"/>
</dbReference>
<dbReference type="PANTHER" id="PTHR30193">
    <property type="entry name" value="ABC TRANSPORTER PERMEASE PROTEIN"/>
    <property type="match status" value="1"/>
</dbReference>
<name>A0A2Z4LM87_9BACT</name>
<keyword evidence="4 7" id="KW-0812">Transmembrane</keyword>
<protein>
    <submittedName>
        <fullName evidence="8">Sugar ABC transporter permease</fullName>
    </submittedName>
</protein>
<dbReference type="GO" id="GO:0055085">
    <property type="term" value="P:transmembrane transport"/>
    <property type="evidence" value="ECO:0007669"/>
    <property type="project" value="InterPro"/>
</dbReference>
<feature type="transmembrane region" description="Helical" evidence="7">
    <location>
        <begin position="183"/>
        <end position="207"/>
    </location>
</feature>
<feature type="transmembrane region" description="Helical" evidence="7">
    <location>
        <begin position="228"/>
        <end position="252"/>
    </location>
</feature>
<dbReference type="PROSITE" id="PS50928">
    <property type="entry name" value="ABC_TM1"/>
    <property type="match status" value="1"/>
</dbReference>
<evidence type="ECO:0000256" key="2">
    <source>
        <dbReference type="ARBA" id="ARBA00022448"/>
    </source>
</evidence>
<feature type="transmembrane region" description="Helical" evidence="7">
    <location>
        <begin position="129"/>
        <end position="148"/>
    </location>
</feature>
<dbReference type="SUPFAM" id="SSF161098">
    <property type="entry name" value="MetI-like"/>
    <property type="match status" value="1"/>
</dbReference>
<comment type="similarity">
    <text evidence="7">Belongs to the binding-protein-dependent transport system permease family.</text>
</comment>
<keyword evidence="6 7" id="KW-0472">Membrane</keyword>
<keyword evidence="9" id="KW-1185">Reference proteome</keyword>